<dbReference type="Gene3D" id="3.80.10.10">
    <property type="entry name" value="Ribonuclease Inhibitor"/>
    <property type="match status" value="1"/>
</dbReference>
<protein>
    <submittedName>
        <fullName evidence="1">Uncharacterized protein</fullName>
    </submittedName>
</protein>
<sequence>MAYNNVPISFKNLLDEASRILGMHLPTYGSNFVAGRYESWVELQPTKKRFFGLPTLFRDDSEQVAARRLSNCSLQGPVQDLSRIPSLGYLDLSRNQLHGSIPSNQLSDEITTMYELLFNSVCYALSVSI</sequence>
<dbReference type="OrthoDB" id="1729115at2759"/>
<dbReference type="AlphaFoldDB" id="A0A835IJB0"/>
<dbReference type="InterPro" id="IPR032675">
    <property type="entry name" value="LRR_dom_sf"/>
</dbReference>
<accession>A0A835IJB0</accession>
<evidence type="ECO:0000313" key="1">
    <source>
        <dbReference type="EMBL" id="KAF9617487.1"/>
    </source>
</evidence>
<gene>
    <name evidence="1" type="ORF">IFM89_036646</name>
</gene>
<evidence type="ECO:0000313" key="2">
    <source>
        <dbReference type="Proteomes" id="UP000631114"/>
    </source>
</evidence>
<keyword evidence="2" id="KW-1185">Reference proteome</keyword>
<dbReference type="Proteomes" id="UP000631114">
    <property type="component" value="Unassembled WGS sequence"/>
</dbReference>
<organism evidence="1 2">
    <name type="scientific">Coptis chinensis</name>
    <dbReference type="NCBI Taxonomy" id="261450"/>
    <lineage>
        <taxon>Eukaryota</taxon>
        <taxon>Viridiplantae</taxon>
        <taxon>Streptophyta</taxon>
        <taxon>Embryophyta</taxon>
        <taxon>Tracheophyta</taxon>
        <taxon>Spermatophyta</taxon>
        <taxon>Magnoliopsida</taxon>
        <taxon>Ranunculales</taxon>
        <taxon>Ranunculaceae</taxon>
        <taxon>Coptidoideae</taxon>
        <taxon>Coptis</taxon>
    </lineage>
</organism>
<proteinExistence type="predicted"/>
<dbReference type="SUPFAM" id="SSF52058">
    <property type="entry name" value="L domain-like"/>
    <property type="match status" value="1"/>
</dbReference>
<reference evidence="1 2" key="1">
    <citation type="submission" date="2020-10" db="EMBL/GenBank/DDBJ databases">
        <title>The Coptis chinensis genome and diversification of protoberbering-type alkaloids.</title>
        <authorList>
            <person name="Wang B."/>
            <person name="Shu S."/>
            <person name="Song C."/>
            <person name="Liu Y."/>
        </authorList>
    </citation>
    <scope>NUCLEOTIDE SEQUENCE [LARGE SCALE GENOMIC DNA]</scope>
    <source>
        <strain evidence="1">HL-2020</strain>
        <tissue evidence="1">Leaf</tissue>
    </source>
</reference>
<name>A0A835IJB0_9MAGN</name>
<dbReference type="EMBL" id="JADFTS010000003">
    <property type="protein sequence ID" value="KAF9617487.1"/>
    <property type="molecule type" value="Genomic_DNA"/>
</dbReference>
<comment type="caution">
    <text evidence="1">The sequence shown here is derived from an EMBL/GenBank/DDBJ whole genome shotgun (WGS) entry which is preliminary data.</text>
</comment>